<evidence type="ECO:0000313" key="2">
    <source>
        <dbReference type="EMBL" id="KAK6314213.1"/>
    </source>
</evidence>
<proteinExistence type="predicted"/>
<protein>
    <submittedName>
        <fullName evidence="2">Uncharacterized protein</fullName>
    </submittedName>
</protein>
<evidence type="ECO:0000313" key="3">
    <source>
        <dbReference type="Proteomes" id="UP001356427"/>
    </source>
</evidence>
<feature type="compositionally biased region" description="Polar residues" evidence="1">
    <location>
        <begin position="27"/>
        <end position="36"/>
    </location>
</feature>
<dbReference type="EMBL" id="JAGTTL010000013">
    <property type="protein sequence ID" value="KAK6314213.1"/>
    <property type="molecule type" value="Genomic_DNA"/>
</dbReference>
<sequence length="171" mass="18971">MYFYFCQKRSAVPACQGPWQAIRHSPTPANRNQLPSKVNPGRNRSRALSSERLSMSYERILSIQSLSEVENPWKSITLNRCIVLAIIIVLVSSGVNEIHGALDVFLENDLTQMVLGGTGLQPDSIAQPAASLWDSLLSWGSDDGRKGNPKRRGGILRIRNRDVSDKGLLKE</sequence>
<name>A0AAN8LPE1_9TELE</name>
<dbReference type="AlphaFoldDB" id="A0AAN8LPE1"/>
<dbReference type="Pfam" id="PF15312">
    <property type="entry name" value="JSRP"/>
    <property type="match status" value="1"/>
</dbReference>
<reference evidence="2 3" key="1">
    <citation type="submission" date="2021-04" db="EMBL/GenBank/DDBJ databases">
        <authorList>
            <person name="De Guttry C."/>
            <person name="Zahm M."/>
            <person name="Klopp C."/>
            <person name="Cabau C."/>
            <person name="Louis A."/>
            <person name="Berthelot C."/>
            <person name="Parey E."/>
            <person name="Roest Crollius H."/>
            <person name="Montfort J."/>
            <person name="Robinson-Rechavi M."/>
            <person name="Bucao C."/>
            <person name="Bouchez O."/>
            <person name="Gislard M."/>
            <person name="Lluch J."/>
            <person name="Milhes M."/>
            <person name="Lampietro C."/>
            <person name="Lopez Roques C."/>
            <person name="Donnadieu C."/>
            <person name="Braasch I."/>
            <person name="Desvignes T."/>
            <person name="Postlethwait J."/>
            <person name="Bobe J."/>
            <person name="Wedekind C."/>
            <person name="Guiguen Y."/>
        </authorList>
    </citation>
    <scope>NUCLEOTIDE SEQUENCE [LARGE SCALE GENOMIC DNA]</scope>
    <source>
        <strain evidence="2">Cs_M1</strain>
        <tissue evidence="2">Blood</tissue>
    </source>
</reference>
<dbReference type="InterPro" id="IPR026178">
    <property type="entry name" value="JSRP1"/>
</dbReference>
<keyword evidence="3" id="KW-1185">Reference proteome</keyword>
<dbReference type="Proteomes" id="UP001356427">
    <property type="component" value="Unassembled WGS sequence"/>
</dbReference>
<feature type="region of interest" description="Disordered" evidence="1">
    <location>
        <begin position="24"/>
        <end position="45"/>
    </location>
</feature>
<accession>A0AAN8LPE1</accession>
<evidence type="ECO:0000256" key="1">
    <source>
        <dbReference type="SAM" id="MobiDB-lite"/>
    </source>
</evidence>
<organism evidence="2 3">
    <name type="scientific">Coregonus suidteri</name>
    <dbReference type="NCBI Taxonomy" id="861788"/>
    <lineage>
        <taxon>Eukaryota</taxon>
        <taxon>Metazoa</taxon>
        <taxon>Chordata</taxon>
        <taxon>Craniata</taxon>
        <taxon>Vertebrata</taxon>
        <taxon>Euteleostomi</taxon>
        <taxon>Actinopterygii</taxon>
        <taxon>Neopterygii</taxon>
        <taxon>Teleostei</taxon>
        <taxon>Protacanthopterygii</taxon>
        <taxon>Salmoniformes</taxon>
        <taxon>Salmonidae</taxon>
        <taxon>Coregoninae</taxon>
        <taxon>Coregonus</taxon>
    </lineage>
</organism>
<gene>
    <name evidence="2" type="ORF">J4Q44_G00156720</name>
</gene>
<comment type="caution">
    <text evidence="2">The sequence shown here is derived from an EMBL/GenBank/DDBJ whole genome shotgun (WGS) entry which is preliminary data.</text>
</comment>